<proteinExistence type="predicted"/>
<organism evidence="1 2">
    <name type="scientific">Araneus ventricosus</name>
    <name type="common">Orbweaver spider</name>
    <name type="synonym">Epeira ventricosa</name>
    <dbReference type="NCBI Taxonomy" id="182803"/>
    <lineage>
        <taxon>Eukaryota</taxon>
        <taxon>Metazoa</taxon>
        <taxon>Ecdysozoa</taxon>
        <taxon>Arthropoda</taxon>
        <taxon>Chelicerata</taxon>
        <taxon>Arachnida</taxon>
        <taxon>Araneae</taxon>
        <taxon>Araneomorphae</taxon>
        <taxon>Entelegynae</taxon>
        <taxon>Araneoidea</taxon>
        <taxon>Araneidae</taxon>
        <taxon>Araneus</taxon>
    </lineage>
</organism>
<keyword evidence="2" id="KW-1185">Reference proteome</keyword>
<evidence type="ECO:0000313" key="1">
    <source>
        <dbReference type="EMBL" id="GBM67838.1"/>
    </source>
</evidence>
<protein>
    <submittedName>
        <fullName evidence="1">Uncharacterized protein</fullName>
    </submittedName>
</protein>
<name>A0A4Y2HRG9_ARAVE</name>
<dbReference type="EMBL" id="BGPR01002106">
    <property type="protein sequence ID" value="GBM67838.1"/>
    <property type="molecule type" value="Genomic_DNA"/>
</dbReference>
<sequence>MPSQLRKLFVVICAFGEVDVRSLWEQFNSLIPRRLFLLDPLKPDGFGRKRHELGSPNLGGHLSHNPTLCYNLPERRKEMGCGLQG</sequence>
<gene>
    <name evidence="1" type="ORF">AVEN_146986_1</name>
</gene>
<dbReference type="AlphaFoldDB" id="A0A4Y2HRG9"/>
<comment type="caution">
    <text evidence="1">The sequence shown here is derived from an EMBL/GenBank/DDBJ whole genome shotgun (WGS) entry which is preliminary data.</text>
</comment>
<accession>A0A4Y2HRG9</accession>
<reference evidence="1 2" key="1">
    <citation type="journal article" date="2019" name="Sci. Rep.">
        <title>Orb-weaving spider Araneus ventricosus genome elucidates the spidroin gene catalogue.</title>
        <authorList>
            <person name="Kono N."/>
            <person name="Nakamura H."/>
            <person name="Ohtoshi R."/>
            <person name="Moran D.A.P."/>
            <person name="Shinohara A."/>
            <person name="Yoshida Y."/>
            <person name="Fujiwara M."/>
            <person name="Mori M."/>
            <person name="Tomita M."/>
            <person name="Arakawa K."/>
        </authorList>
    </citation>
    <scope>NUCLEOTIDE SEQUENCE [LARGE SCALE GENOMIC DNA]</scope>
</reference>
<evidence type="ECO:0000313" key="2">
    <source>
        <dbReference type="Proteomes" id="UP000499080"/>
    </source>
</evidence>
<dbReference type="Proteomes" id="UP000499080">
    <property type="component" value="Unassembled WGS sequence"/>
</dbReference>